<evidence type="ECO:0000313" key="2">
    <source>
        <dbReference type="Proteomes" id="UP000314294"/>
    </source>
</evidence>
<evidence type="ECO:0000313" key="1">
    <source>
        <dbReference type="EMBL" id="TNN76400.1"/>
    </source>
</evidence>
<accession>A0A4Z2IET7</accession>
<reference evidence="1 2" key="1">
    <citation type="submission" date="2019-03" db="EMBL/GenBank/DDBJ databases">
        <title>First draft genome of Liparis tanakae, snailfish: a comprehensive survey of snailfish specific genes.</title>
        <authorList>
            <person name="Kim W."/>
            <person name="Song I."/>
            <person name="Jeong J.-H."/>
            <person name="Kim D."/>
            <person name="Kim S."/>
            <person name="Ryu S."/>
            <person name="Song J.Y."/>
            <person name="Lee S.K."/>
        </authorList>
    </citation>
    <scope>NUCLEOTIDE SEQUENCE [LARGE SCALE GENOMIC DNA]</scope>
    <source>
        <tissue evidence="1">Muscle</tissue>
    </source>
</reference>
<sequence length="204" mass="21591">MWSTGAGLMVRREEVWDAARSCSLEYGGTLGGRPCSFMVDSPPVDSPFREPQSRSALALALSFSFSRSVMFTGPALARLDILQPPGSLIRGGPADDVGTGFRVNRPGSMGRAAERPITLNVLDLAGRGRLRYWMLLRAIGPRKLCSLLASKLFFRPPEGAAPPAGFMGMPEDLGSLPTVAEPLEMVAPPAVITVAVPVAVGGLL</sequence>
<dbReference type="EMBL" id="SRLO01000093">
    <property type="protein sequence ID" value="TNN76400.1"/>
    <property type="molecule type" value="Genomic_DNA"/>
</dbReference>
<organism evidence="1 2">
    <name type="scientific">Liparis tanakae</name>
    <name type="common">Tanaka's snailfish</name>
    <dbReference type="NCBI Taxonomy" id="230148"/>
    <lineage>
        <taxon>Eukaryota</taxon>
        <taxon>Metazoa</taxon>
        <taxon>Chordata</taxon>
        <taxon>Craniata</taxon>
        <taxon>Vertebrata</taxon>
        <taxon>Euteleostomi</taxon>
        <taxon>Actinopterygii</taxon>
        <taxon>Neopterygii</taxon>
        <taxon>Teleostei</taxon>
        <taxon>Neoteleostei</taxon>
        <taxon>Acanthomorphata</taxon>
        <taxon>Eupercaria</taxon>
        <taxon>Perciformes</taxon>
        <taxon>Cottioidei</taxon>
        <taxon>Cottales</taxon>
        <taxon>Liparidae</taxon>
        <taxon>Liparis</taxon>
    </lineage>
</organism>
<gene>
    <name evidence="1" type="ORF">EYF80_013265</name>
</gene>
<keyword evidence="2" id="KW-1185">Reference proteome</keyword>
<proteinExistence type="predicted"/>
<protein>
    <submittedName>
        <fullName evidence="1">Uncharacterized protein</fullName>
    </submittedName>
</protein>
<name>A0A4Z2IET7_9TELE</name>
<dbReference type="AlphaFoldDB" id="A0A4Z2IET7"/>
<dbReference type="Proteomes" id="UP000314294">
    <property type="component" value="Unassembled WGS sequence"/>
</dbReference>
<comment type="caution">
    <text evidence="1">The sequence shown here is derived from an EMBL/GenBank/DDBJ whole genome shotgun (WGS) entry which is preliminary data.</text>
</comment>